<proteinExistence type="predicted"/>
<dbReference type="Proteomes" id="UP000246073">
    <property type="component" value="Unassembled WGS sequence"/>
</dbReference>
<dbReference type="EMBL" id="OOFM01000005">
    <property type="protein sequence ID" value="SPL65398.1"/>
    <property type="molecule type" value="Genomic_DNA"/>
</dbReference>
<protein>
    <submittedName>
        <fullName evidence="1">Uncharacterized protein</fullName>
    </submittedName>
</protein>
<evidence type="ECO:0000313" key="1">
    <source>
        <dbReference type="EMBL" id="SPL65398.1"/>
    </source>
</evidence>
<accession>A0A2P9HMN2</accession>
<name>A0A2P9HMN2_9HYPH</name>
<dbReference type="RefSeq" id="WP_109369051.1">
    <property type="nucleotide sequence ID" value="NZ_OOFM01000005.1"/>
</dbReference>
<gene>
    <name evidence="1" type="ORF">OHAE_1265</name>
</gene>
<organism evidence="1 2">
    <name type="scientific">Ochrobactrum soli</name>
    <dbReference type="NCBI Taxonomy" id="2448455"/>
    <lineage>
        <taxon>Bacteria</taxon>
        <taxon>Pseudomonadati</taxon>
        <taxon>Pseudomonadota</taxon>
        <taxon>Alphaproteobacteria</taxon>
        <taxon>Hyphomicrobiales</taxon>
        <taxon>Brucellaceae</taxon>
        <taxon>Brucella/Ochrobactrum group</taxon>
        <taxon>Ochrobactrum</taxon>
    </lineage>
</organism>
<dbReference type="AlphaFoldDB" id="A0A2P9HMN2"/>
<reference evidence="2" key="1">
    <citation type="submission" date="2017-12" db="EMBL/GenBank/DDBJ databases">
        <authorList>
            <person name="Diaz M."/>
        </authorList>
    </citation>
    <scope>NUCLEOTIDE SEQUENCE [LARGE SCALE GENOMIC DNA]</scope>
    <source>
        <strain evidence="2">FI11154</strain>
    </source>
</reference>
<sequence length="196" mass="21926">MSDSPGSYLVIDPGRSMGFAYCLAGGENIRHGTWKFNQKSAGEAYATFVQYLKRTLSALPDPLVGIELMTIVDHGTPGGKSAIDAQQVIFSSGWPTHAQTLCHTMGLRDPQFIAISTWRSKTHGKLRVPDAMKKAKQAERSKWFKLQAKTYCDKNGWSYSTEDEAEALCMLDALRIMNEPDHAFDRGRSFQQENFL</sequence>
<evidence type="ECO:0000313" key="2">
    <source>
        <dbReference type="Proteomes" id="UP000246073"/>
    </source>
</evidence>